<dbReference type="InterPro" id="IPR004175">
    <property type="entry name" value="RNA_CPDase"/>
</dbReference>
<gene>
    <name evidence="2" type="ORF">S12H4_12745</name>
</gene>
<dbReference type="InterPro" id="IPR009097">
    <property type="entry name" value="Cyclic_Pdiesterase"/>
</dbReference>
<dbReference type="Pfam" id="PF13563">
    <property type="entry name" value="2_5_RNA_ligase2"/>
    <property type="match status" value="1"/>
</dbReference>
<reference evidence="2" key="1">
    <citation type="journal article" date="2014" name="Front. Microbiol.">
        <title>High frequency of phylogenetically diverse reductive dehalogenase-homologous genes in deep subseafloor sedimentary metagenomes.</title>
        <authorList>
            <person name="Kawai M."/>
            <person name="Futagami T."/>
            <person name="Toyoda A."/>
            <person name="Takaki Y."/>
            <person name="Nishi S."/>
            <person name="Hori S."/>
            <person name="Arai W."/>
            <person name="Tsubouchi T."/>
            <person name="Morono Y."/>
            <person name="Uchiyama I."/>
            <person name="Ito T."/>
            <person name="Fujiyama A."/>
            <person name="Inagaki F."/>
            <person name="Takami H."/>
        </authorList>
    </citation>
    <scope>NUCLEOTIDE SEQUENCE</scope>
    <source>
        <strain evidence="2">Expedition CK06-06</strain>
    </source>
</reference>
<dbReference type="PANTHER" id="PTHR35561:SF1">
    <property type="entry name" value="RNA 2',3'-CYCLIC PHOSPHODIESTERASE"/>
    <property type="match status" value="1"/>
</dbReference>
<comment type="caution">
    <text evidence="2">The sequence shown here is derived from an EMBL/GenBank/DDBJ whole genome shotgun (WGS) entry which is preliminary data.</text>
</comment>
<sequence length="172" mass="19822">MKKIGKFTENLRRIDQNVKWVKPANNHLTIYFFGEIDETGKDVLEKTIQAAVEEIAPFSVSAGGLSAFPSMKRPRVFWIGIENTTGELNRIYEYIKNDLPLKSIKVNIETRDYTPHLTIGRVKGRCGEGIITELSSNHEIEFGKFRIKSIVFYQSILRREGPLYKPIKIYEL</sequence>
<dbReference type="EMBL" id="BARW01006085">
    <property type="protein sequence ID" value="GAI86082.1"/>
    <property type="molecule type" value="Genomic_DNA"/>
</dbReference>
<accession>X1RZ83</accession>
<dbReference type="Gene3D" id="3.90.1140.10">
    <property type="entry name" value="Cyclic phosphodiesterase"/>
    <property type="match status" value="1"/>
</dbReference>
<dbReference type="HAMAP" id="MF_01940">
    <property type="entry name" value="RNA_CPDase"/>
    <property type="match status" value="1"/>
</dbReference>
<organism evidence="2">
    <name type="scientific">marine sediment metagenome</name>
    <dbReference type="NCBI Taxonomy" id="412755"/>
    <lineage>
        <taxon>unclassified sequences</taxon>
        <taxon>metagenomes</taxon>
        <taxon>ecological metagenomes</taxon>
    </lineage>
</organism>
<name>X1RZ83_9ZZZZ</name>
<dbReference type="GO" id="GO:0008664">
    <property type="term" value="F:RNA 2',3'-cyclic 3'-phosphodiesterase activity"/>
    <property type="evidence" value="ECO:0007669"/>
    <property type="project" value="InterPro"/>
</dbReference>
<dbReference type="NCBIfam" id="TIGR02258">
    <property type="entry name" value="2_5_ligase"/>
    <property type="match status" value="1"/>
</dbReference>
<dbReference type="GO" id="GO:0004113">
    <property type="term" value="F:2',3'-cyclic-nucleotide 3'-phosphodiesterase activity"/>
    <property type="evidence" value="ECO:0007669"/>
    <property type="project" value="InterPro"/>
</dbReference>
<dbReference type="PANTHER" id="PTHR35561">
    <property type="entry name" value="RNA 2',3'-CYCLIC PHOSPHODIESTERASE"/>
    <property type="match status" value="1"/>
</dbReference>
<proteinExistence type="inferred from homology"/>
<dbReference type="SUPFAM" id="SSF55144">
    <property type="entry name" value="LigT-like"/>
    <property type="match status" value="1"/>
</dbReference>
<evidence type="ECO:0000313" key="2">
    <source>
        <dbReference type="EMBL" id="GAI86082.1"/>
    </source>
</evidence>
<evidence type="ECO:0000256" key="1">
    <source>
        <dbReference type="ARBA" id="ARBA00022801"/>
    </source>
</evidence>
<keyword evidence="1" id="KW-0378">Hydrolase</keyword>
<evidence type="ECO:0008006" key="3">
    <source>
        <dbReference type="Google" id="ProtNLM"/>
    </source>
</evidence>
<dbReference type="AlphaFoldDB" id="X1RZ83"/>
<protein>
    <recommendedName>
        <fullName evidence="3">Phosphoesterase HXTX domain-containing protein</fullName>
    </recommendedName>
</protein>